<name>A0ABM0MPY5_SACKO</name>
<evidence type="ECO:0000313" key="18">
    <source>
        <dbReference type="RefSeq" id="XP_006822076.1"/>
    </source>
</evidence>
<gene>
    <name evidence="18" type="primary">LOC100368647</name>
</gene>
<reference evidence="18" key="1">
    <citation type="submission" date="2025-08" db="UniProtKB">
        <authorList>
            <consortium name="RefSeq"/>
        </authorList>
    </citation>
    <scope>IDENTIFICATION</scope>
    <source>
        <tissue evidence="18">Testes</tissue>
    </source>
</reference>
<proteinExistence type="inferred from homology"/>
<evidence type="ECO:0000256" key="7">
    <source>
        <dbReference type="ARBA" id="ARBA00023136"/>
    </source>
</evidence>
<keyword evidence="5" id="KW-0770">Synapse</keyword>
<feature type="transmembrane region" description="Helical" evidence="14">
    <location>
        <begin position="262"/>
        <end position="280"/>
    </location>
</feature>
<evidence type="ECO:0000256" key="9">
    <source>
        <dbReference type="ARBA" id="ARBA00023170"/>
    </source>
</evidence>
<evidence type="ECO:0000256" key="12">
    <source>
        <dbReference type="ARBA" id="ARBA00023303"/>
    </source>
</evidence>
<dbReference type="Gene3D" id="2.70.170.10">
    <property type="entry name" value="Neurotransmitter-gated ion-channel ligand-binding domain"/>
    <property type="match status" value="2"/>
</dbReference>
<dbReference type="InterPro" id="IPR006029">
    <property type="entry name" value="Neurotrans-gated_channel_TM"/>
</dbReference>
<keyword evidence="8" id="KW-1015">Disulfide bond</keyword>
<dbReference type="SUPFAM" id="SSF90112">
    <property type="entry name" value="Neurotransmitter-gated ion-channel transmembrane pore"/>
    <property type="match status" value="2"/>
</dbReference>
<feature type="domain" description="Neurotransmitter-gated ion-channel ligand-binding" evidence="15">
    <location>
        <begin position="491"/>
        <end position="658"/>
    </location>
</feature>
<keyword evidence="10" id="KW-0325">Glycoprotein</keyword>
<comment type="caution">
    <text evidence="14">Lacks conserved residue(s) required for the propagation of feature annotation.</text>
</comment>
<evidence type="ECO:0000256" key="14">
    <source>
        <dbReference type="RuleBase" id="RU000687"/>
    </source>
</evidence>
<dbReference type="CDD" id="cd18997">
    <property type="entry name" value="LGIC_ECD_nAChR"/>
    <property type="match status" value="1"/>
</dbReference>
<sequence length="907" mass="104977">MVINFRVFPFTATDGAEEEKRLQEDLFRNYNKHVRPVRNISDTVVLSIGLSITQLLDVDEKNQIITTGVWMNQYWIDYRLSWNSSNYGGMDNVIIPFDWVWYPDIVLDNSADGNYELPRWKYTTVYSDGTVWVTPPGVLKSPCAIDVQYFPFDIQECHMSFGPWEFTAVELRLTPVEDFVVIENYVKNVEWELANSSVLEIYEQNECCPEDAYSVVLYTLVLRRRPLFYVLNILVPCLVMSMLTLVVFYLPSDCGEKMTLSISVLLALSVFNLLIFDIMPPTSDTTPLIGKYLLFNMGLVMLSIMFSVIVLNLHHRSMRTCRMPQWVRRFFLYKLPTYVCLMPYPFDANKLRNDYVMSGEDDALTVAPNVRHSNLRLSSLTGSDNMGYLDEKDTLHFKNDNRNLRTLSGKVIANSRRKVCPTVRSTSVHLDKSCQTNATIPLDPGDYSDEFRTNLSNHEAFINSHLLQNKISQELEFVTRRLKFDDWDFEDEKNQIITTGIWMDQYWADYRLQWNSSDYGGIESVIVPFEWVWYPDLVLDNSADGDYLLPTWKYVTLYEDGQIWVTPPGKVQSPCSLDVKYFPFDEQFCILSFGPWEFTAFEVIMKPINDYVPKENYIENVEWVFFNSSVVLIADVDECCPDEAYSTVEYTLVLRRRPRYYILNILFPCIAMSVLTLAVFYLPPDSGEKMTLSISVLIALSVFSLLVADIMPPSADSSPLIGNYLLFIMTTNAFSIFMSVIVLHFNHRSCKFYNMPRWIRTYFLCFLPKYIGLGDRVPMVPRKNSVDPSIDEKLEIVSLDNGHETTFTQAEKKQNENCGLTVPKAMLGSTVFKYGEDESSFNSFQKKVVAFIEYVSKRMHRKYIEEELEDEWKQLATVVDRICLIIFFLVNVVGSLIILLNAPGIYR</sequence>
<evidence type="ECO:0000259" key="15">
    <source>
        <dbReference type="Pfam" id="PF02931"/>
    </source>
</evidence>
<keyword evidence="4 14" id="KW-1133">Transmembrane helix</keyword>
<keyword evidence="6 14" id="KW-0406">Ion transport</keyword>
<comment type="similarity">
    <text evidence="14">Belongs to the ligand-gated ion channel (TC 1.A.9) family.</text>
</comment>
<keyword evidence="12 14" id="KW-0407">Ion channel</keyword>
<keyword evidence="11" id="KW-1071">Ligand-gated ion channel</keyword>
<feature type="transmembrane region" description="Helical" evidence="14">
    <location>
        <begin position="882"/>
        <end position="906"/>
    </location>
</feature>
<dbReference type="SUPFAM" id="SSF63712">
    <property type="entry name" value="Nicotinic receptor ligand binding domain-like"/>
    <property type="match status" value="2"/>
</dbReference>
<evidence type="ECO:0000256" key="4">
    <source>
        <dbReference type="ARBA" id="ARBA00022989"/>
    </source>
</evidence>
<feature type="domain" description="Neurotransmitter-gated ion-channel transmembrane" evidence="16">
    <location>
        <begin position="233"/>
        <end position="391"/>
    </location>
</feature>
<evidence type="ECO:0000256" key="6">
    <source>
        <dbReference type="ARBA" id="ARBA00023065"/>
    </source>
</evidence>
<feature type="domain" description="Neurotransmitter-gated ion-channel ligand-binding" evidence="15">
    <location>
        <begin position="19"/>
        <end position="226"/>
    </location>
</feature>
<feature type="transmembrane region" description="Helical" evidence="14">
    <location>
        <begin position="292"/>
        <end position="313"/>
    </location>
</feature>
<keyword evidence="7 14" id="KW-0472">Membrane</keyword>
<accession>A0ABM0MPY5</accession>
<evidence type="ECO:0000313" key="17">
    <source>
        <dbReference type="Proteomes" id="UP000694865"/>
    </source>
</evidence>
<feature type="transmembrane region" description="Helical" evidence="14">
    <location>
        <begin position="660"/>
        <end position="682"/>
    </location>
</feature>
<dbReference type="InterPro" id="IPR036719">
    <property type="entry name" value="Neuro-gated_channel_TM_sf"/>
</dbReference>
<evidence type="ECO:0000256" key="3">
    <source>
        <dbReference type="ARBA" id="ARBA00022692"/>
    </source>
</evidence>
<dbReference type="InterPro" id="IPR036734">
    <property type="entry name" value="Neur_chan_lig-bd_sf"/>
</dbReference>
<keyword evidence="9" id="KW-0675">Receptor</keyword>
<dbReference type="Pfam" id="PF02932">
    <property type="entry name" value="Neur_chan_memb"/>
    <property type="match status" value="2"/>
</dbReference>
<evidence type="ECO:0000259" key="16">
    <source>
        <dbReference type="Pfam" id="PF02932"/>
    </source>
</evidence>
<protein>
    <submittedName>
        <fullName evidence="18">Acetylcholine receptor subunit beta-like 1-like</fullName>
    </submittedName>
</protein>
<evidence type="ECO:0000256" key="10">
    <source>
        <dbReference type="ARBA" id="ARBA00023180"/>
    </source>
</evidence>
<dbReference type="PANTHER" id="PTHR18945">
    <property type="entry name" value="NEUROTRANSMITTER GATED ION CHANNEL"/>
    <property type="match status" value="1"/>
</dbReference>
<keyword evidence="1 14" id="KW-0813">Transport</keyword>
<dbReference type="Gene3D" id="1.20.58.390">
    <property type="entry name" value="Neurotransmitter-gated ion-channel transmembrane domain"/>
    <property type="match status" value="3"/>
</dbReference>
<evidence type="ECO:0000256" key="2">
    <source>
        <dbReference type="ARBA" id="ARBA00022475"/>
    </source>
</evidence>
<evidence type="ECO:0000256" key="13">
    <source>
        <dbReference type="ARBA" id="ARBA00034099"/>
    </source>
</evidence>
<organism evidence="17 18">
    <name type="scientific">Saccoglossus kowalevskii</name>
    <name type="common">Acorn worm</name>
    <dbReference type="NCBI Taxonomy" id="10224"/>
    <lineage>
        <taxon>Eukaryota</taxon>
        <taxon>Metazoa</taxon>
        <taxon>Hemichordata</taxon>
        <taxon>Enteropneusta</taxon>
        <taxon>Harrimaniidae</taxon>
        <taxon>Saccoglossus</taxon>
    </lineage>
</organism>
<dbReference type="Pfam" id="PF02931">
    <property type="entry name" value="Neur_chan_LBD"/>
    <property type="match status" value="2"/>
</dbReference>
<dbReference type="InterPro" id="IPR006202">
    <property type="entry name" value="Neur_chan_lig-bd"/>
</dbReference>
<dbReference type="InterPro" id="IPR038050">
    <property type="entry name" value="Neuro_actylchol_rec"/>
</dbReference>
<dbReference type="Proteomes" id="UP000694865">
    <property type="component" value="Unplaced"/>
</dbReference>
<evidence type="ECO:0000256" key="1">
    <source>
        <dbReference type="ARBA" id="ARBA00022448"/>
    </source>
</evidence>
<feature type="domain" description="Neurotransmitter-gated ion-channel transmembrane" evidence="16">
    <location>
        <begin position="665"/>
        <end position="898"/>
    </location>
</feature>
<comment type="subcellular location">
    <subcellularLocation>
        <location evidence="13">Synaptic cell membrane</location>
        <topology evidence="13">Multi-pass membrane protein</topology>
    </subcellularLocation>
</comment>
<feature type="transmembrane region" description="Helical" evidence="14">
    <location>
        <begin position="227"/>
        <end position="250"/>
    </location>
</feature>
<keyword evidence="2" id="KW-1003">Cell membrane</keyword>
<dbReference type="GeneID" id="100368647"/>
<dbReference type="InterPro" id="IPR006201">
    <property type="entry name" value="Neur_channel"/>
</dbReference>
<dbReference type="CDD" id="cd19064">
    <property type="entry name" value="LGIC_TM_nAChR"/>
    <property type="match status" value="2"/>
</dbReference>
<dbReference type="PROSITE" id="PS00236">
    <property type="entry name" value="NEUROTR_ION_CHANNEL"/>
    <property type="match status" value="2"/>
</dbReference>
<keyword evidence="17" id="KW-1185">Reference proteome</keyword>
<evidence type="ECO:0000256" key="11">
    <source>
        <dbReference type="ARBA" id="ARBA00023286"/>
    </source>
</evidence>
<feature type="transmembrane region" description="Helical" evidence="14">
    <location>
        <begin position="724"/>
        <end position="745"/>
    </location>
</feature>
<dbReference type="InterPro" id="IPR018000">
    <property type="entry name" value="Neurotransmitter_ion_chnl_CS"/>
</dbReference>
<dbReference type="PRINTS" id="PR00254">
    <property type="entry name" value="NICOTINICR"/>
</dbReference>
<evidence type="ECO:0000256" key="5">
    <source>
        <dbReference type="ARBA" id="ARBA00023018"/>
    </source>
</evidence>
<evidence type="ECO:0000256" key="8">
    <source>
        <dbReference type="ARBA" id="ARBA00023157"/>
    </source>
</evidence>
<dbReference type="InterPro" id="IPR002394">
    <property type="entry name" value="Nicotinic_acetylcholine_rcpt"/>
</dbReference>
<dbReference type="RefSeq" id="XP_006822076.1">
    <property type="nucleotide sequence ID" value="XM_006822013.1"/>
</dbReference>
<dbReference type="PRINTS" id="PR00252">
    <property type="entry name" value="NRIONCHANNEL"/>
</dbReference>
<keyword evidence="3 14" id="KW-0812">Transmembrane</keyword>